<accession>A0A1I5EPK3</accession>
<dbReference type="GO" id="GO:0071468">
    <property type="term" value="P:cellular response to acidic pH"/>
    <property type="evidence" value="ECO:0007669"/>
    <property type="project" value="InterPro"/>
</dbReference>
<sequence>MRQNGQATETISDIARYFNQASSPSQQETLGSVVVEILRAGHSLSRKTICSKLLSRLELAATPEEESHLHELIAMLFRRED</sequence>
<evidence type="ECO:0000313" key="2">
    <source>
        <dbReference type="Proteomes" id="UP000198968"/>
    </source>
</evidence>
<dbReference type="NCBIfam" id="NF040640">
    <property type="entry name" value="YcgZ_fam"/>
    <property type="match status" value="1"/>
</dbReference>
<reference evidence="2" key="1">
    <citation type="submission" date="2016-10" db="EMBL/GenBank/DDBJ databases">
        <authorList>
            <person name="Varghese N."/>
            <person name="Submissions S."/>
        </authorList>
    </citation>
    <scope>NUCLEOTIDE SEQUENCE [LARGE SCALE GENOMIC DNA]</scope>
    <source>
        <strain evidence="2">OV426</strain>
    </source>
</reference>
<dbReference type="EMBL" id="FOVG01000003">
    <property type="protein sequence ID" value="SFO13286.1"/>
    <property type="molecule type" value="Genomic_DNA"/>
</dbReference>
<organism evidence="1 2">
    <name type="scientific">Candidatus Pantoea varia</name>
    <dbReference type="NCBI Taxonomy" id="1881036"/>
    <lineage>
        <taxon>Bacteria</taxon>
        <taxon>Pseudomonadati</taxon>
        <taxon>Pseudomonadota</taxon>
        <taxon>Gammaproteobacteria</taxon>
        <taxon>Enterobacterales</taxon>
        <taxon>Erwiniaceae</taxon>
        <taxon>Pantoea</taxon>
    </lineage>
</organism>
<protein>
    <submittedName>
        <fullName evidence="1">Biofilm development protein YmgB/AriR</fullName>
    </submittedName>
</protein>
<evidence type="ECO:0000313" key="1">
    <source>
        <dbReference type="EMBL" id="SFO13286.1"/>
    </source>
</evidence>
<gene>
    <name evidence="1" type="ORF">SAMN05428971_3041</name>
</gene>
<dbReference type="InterPro" id="IPR024753">
    <property type="entry name" value="AriR"/>
</dbReference>
<dbReference type="RefSeq" id="WP_090965036.1">
    <property type="nucleotide sequence ID" value="NZ_FOVG01000003.1"/>
</dbReference>
<dbReference type="OrthoDB" id="6420902at2"/>
<proteinExistence type="predicted"/>
<dbReference type="Pfam" id="PF10798">
    <property type="entry name" value="YmgB"/>
    <property type="match status" value="1"/>
</dbReference>
<dbReference type="Gene3D" id="1.20.5.5260">
    <property type="match status" value="1"/>
</dbReference>
<keyword evidence="2" id="KW-1185">Reference proteome</keyword>
<dbReference type="AlphaFoldDB" id="A0A1I5EPK3"/>
<name>A0A1I5EPK3_9GAMM</name>
<dbReference type="Proteomes" id="UP000198968">
    <property type="component" value="Unassembled WGS sequence"/>
</dbReference>